<proteinExistence type="predicted"/>
<reference evidence="1" key="1">
    <citation type="journal article" date="2020" name="Nature">
        <title>Giant virus diversity and host interactions through global metagenomics.</title>
        <authorList>
            <person name="Schulz F."/>
            <person name="Roux S."/>
            <person name="Paez-Espino D."/>
            <person name="Jungbluth S."/>
            <person name="Walsh D.A."/>
            <person name="Denef V.J."/>
            <person name="McMahon K.D."/>
            <person name="Konstantinidis K.T."/>
            <person name="Eloe-Fadrosh E.A."/>
            <person name="Kyrpides N.C."/>
            <person name="Woyke T."/>
        </authorList>
    </citation>
    <scope>NUCLEOTIDE SEQUENCE</scope>
    <source>
        <strain evidence="1">GVMAG-M-3300027769-26</strain>
    </source>
</reference>
<dbReference type="EMBL" id="MN740465">
    <property type="protein sequence ID" value="QHU27912.1"/>
    <property type="molecule type" value="Genomic_DNA"/>
</dbReference>
<organism evidence="1">
    <name type="scientific">viral metagenome</name>
    <dbReference type="NCBI Taxonomy" id="1070528"/>
    <lineage>
        <taxon>unclassified sequences</taxon>
        <taxon>metagenomes</taxon>
        <taxon>organismal metagenomes</taxon>
    </lineage>
</organism>
<evidence type="ECO:0000313" key="1">
    <source>
        <dbReference type="EMBL" id="QHU27912.1"/>
    </source>
</evidence>
<accession>A0A6C0LFE4</accession>
<protein>
    <submittedName>
        <fullName evidence="1">Uncharacterized protein</fullName>
    </submittedName>
</protein>
<dbReference type="AlphaFoldDB" id="A0A6C0LFE4"/>
<sequence>MDTIGNKFGNFGNIFVEIKKQINYIINDNDFIYSSNYINCMNEVMIVLRKALFKLQDIYYKYILYPKLKKI</sequence>
<name>A0A6C0LFE4_9ZZZZ</name>